<proteinExistence type="predicted"/>
<reference evidence="4 5" key="1">
    <citation type="submission" date="2019-08" db="EMBL/GenBank/DDBJ databases">
        <title>Draft genome sequences of two oriental melons (Cucumis melo L. var makuwa).</title>
        <authorList>
            <person name="Kwon S.-Y."/>
        </authorList>
    </citation>
    <scope>NUCLEOTIDE SEQUENCE [LARGE SCALE GENOMIC DNA]</scope>
    <source>
        <strain evidence="5">cv. Chang Bougi</strain>
        <strain evidence="4">cv. SW 3</strain>
        <tissue evidence="2">Leaf</tissue>
    </source>
</reference>
<organism evidence="2 4">
    <name type="scientific">Cucumis melo var. makuwa</name>
    <name type="common">Oriental melon</name>
    <dbReference type="NCBI Taxonomy" id="1194695"/>
    <lineage>
        <taxon>Eukaryota</taxon>
        <taxon>Viridiplantae</taxon>
        <taxon>Streptophyta</taxon>
        <taxon>Embryophyta</taxon>
        <taxon>Tracheophyta</taxon>
        <taxon>Spermatophyta</taxon>
        <taxon>Magnoliopsida</taxon>
        <taxon>eudicotyledons</taxon>
        <taxon>Gunneridae</taxon>
        <taxon>Pentapetalae</taxon>
        <taxon>rosids</taxon>
        <taxon>fabids</taxon>
        <taxon>Cucurbitales</taxon>
        <taxon>Cucurbitaceae</taxon>
        <taxon>Benincaseae</taxon>
        <taxon>Cucumis</taxon>
    </lineage>
</organism>
<name>A0A5A7TG54_CUCMM</name>
<evidence type="ECO:0000313" key="4">
    <source>
        <dbReference type="Proteomes" id="UP000321393"/>
    </source>
</evidence>
<dbReference type="Proteomes" id="UP000321947">
    <property type="component" value="Unassembled WGS sequence"/>
</dbReference>
<dbReference type="EMBL" id="SSTE01016095">
    <property type="protein sequence ID" value="KAA0042404.1"/>
    <property type="molecule type" value="Genomic_DNA"/>
</dbReference>
<feature type="region of interest" description="Disordered" evidence="1">
    <location>
        <begin position="22"/>
        <end position="54"/>
    </location>
</feature>
<evidence type="ECO:0000256" key="1">
    <source>
        <dbReference type="SAM" id="MobiDB-lite"/>
    </source>
</evidence>
<evidence type="ECO:0000313" key="3">
    <source>
        <dbReference type="EMBL" id="TYK00988.1"/>
    </source>
</evidence>
<dbReference type="Proteomes" id="UP000321393">
    <property type="component" value="Unassembled WGS sequence"/>
</dbReference>
<gene>
    <name evidence="3" type="ORF">E5676_scaffold602G001820</name>
    <name evidence="2" type="ORF">E6C27_scaffold943G00130</name>
</gene>
<dbReference type="OrthoDB" id="1102012at2759"/>
<evidence type="ECO:0000313" key="2">
    <source>
        <dbReference type="EMBL" id="KAA0042404.1"/>
    </source>
</evidence>
<sequence length="134" mass="13954">MDSNERDDVPLAKLLKKGLFSKFGSTAPSSPVPSPTDGIAENVEPNDNSAPAGVDPNIVHIRGSMFKISPDIINGFLGNTVVSCSPSSHPSDDVLAPVLSGGTLSMWSENGIPVVSLSVKYVILHKIGIATTTI</sequence>
<comment type="caution">
    <text evidence="2">The sequence shown here is derived from an EMBL/GenBank/DDBJ whole genome shotgun (WGS) entry which is preliminary data.</text>
</comment>
<accession>A0A5A7TG54</accession>
<protein>
    <submittedName>
        <fullName evidence="2">Uncharacterized protein</fullName>
    </submittedName>
</protein>
<dbReference type="AlphaFoldDB" id="A0A5A7TG54"/>
<evidence type="ECO:0000313" key="5">
    <source>
        <dbReference type="Proteomes" id="UP000321947"/>
    </source>
</evidence>
<dbReference type="EMBL" id="SSTD01016371">
    <property type="protein sequence ID" value="TYK00988.1"/>
    <property type="molecule type" value="Genomic_DNA"/>
</dbReference>